<dbReference type="SUPFAM" id="SSF47917">
    <property type="entry name" value="C-terminal domain of alpha and beta subunits of F1 ATP synthase"/>
    <property type="match status" value="1"/>
</dbReference>
<dbReference type="EMBL" id="CP013254">
    <property type="protein sequence ID" value="ALU40470.1"/>
    <property type="molecule type" value="Genomic_DNA"/>
</dbReference>
<sequence length="488" mass="52929">MTATISEQAGQPVAGGATGRVARVIGPVADIEFPEHSVPDVYNALTAEYELNGEPKKITFETAQHLGNNMVRAISLQLTDGLVRGAAVVDTGAPISVPVGDVVKGHIFNVLGEALDVETASLEITERWPIHRKAPSFAELEGATEMMETGIKSIDLLTPYIKGGKIGLFGGAGVGKTVLIQEMITRVARNFGGTSVFAGVGERTREGNDLWVEMEEAGVLKDTALVFGQMDEPPGTRLRVALTGLTMAEYFRDVQNQDVLLFIDNIFRFTQAGSEVSTLLGRMPSAVGYQPNLADEMGVLQERITSTRGHSITSMQAIYVPADDYTDPAPATTFAHLDATTELSREIASRGLYPAIDPLTSTSRILDPQIVGQQHYDVAVRVKSILQENKELQDIIAILGVEELSEEQKVVVSRARRIEQFLSQNTYTAKQFTGVEGSTVPIAETIEAFGKICDGEFDHVPEQAFYNVGGLDDVMRQWDEIKSRTGGK</sequence>
<reference evidence="16 18" key="2">
    <citation type="submission" date="2019-07" db="EMBL/GenBank/DDBJ databases">
        <title>Whole genome shotgun sequence of Kocuria flava NBRC 107626.</title>
        <authorList>
            <person name="Hosoyama A."/>
            <person name="Uohara A."/>
            <person name="Ohji S."/>
            <person name="Ichikawa N."/>
        </authorList>
    </citation>
    <scope>NUCLEOTIDE SEQUENCE [LARGE SCALE GENOMIC DNA]</scope>
    <source>
        <strain evidence="16 18">NBRC 107626</strain>
    </source>
</reference>
<dbReference type="InterPro" id="IPR004100">
    <property type="entry name" value="ATPase_F1/V1/A1_a/bsu_N"/>
</dbReference>
<dbReference type="InterPro" id="IPR003593">
    <property type="entry name" value="AAA+_ATPase"/>
</dbReference>
<dbReference type="SMART" id="SM00382">
    <property type="entry name" value="AAA"/>
    <property type="match status" value="1"/>
</dbReference>
<dbReference type="OrthoDB" id="9801639at2"/>
<dbReference type="InterPro" id="IPR020003">
    <property type="entry name" value="ATPase_a/bsu_AS"/>
</dbReference>
<comment type="similarity">
    <text evidence="2 13">Belongs to the ATPase alpha/beta chains family.</text>
</comment>
<dbReference type="FunFam" id="2.40.10.170:FF:000005">
    <property type="entry name" value="ATP synthase subunit beta"/>
    <property type="match status" value="1"/>
</dbReference>
<dbReference type="GO" id="GO:0046933">
    <property type="term" value="F:proton-transporting ATP synthase activity, rotational mechanism"/>
    <property type="evidence" value="ECO:0007669"/>
    <property type="project" value="UniProtKB-UniRule"/>
</dbReference>
<evidence type="ECO:0000256" key="4">
    <source>
        <dbReference type="ARBA" id="ARBA00022475"/>
    </source>
</evidence>
<keyword evidence="15" id="KW-0378">Hydrolase</keyword>
<evidence type="ECO:0000256" key="6">
    <source>
        <dbReference type="ARBA" id="ARBA00022781"/>
    </source>
</evidence>
<comment type="subcellular location">
    <subcellularLocation>
        <location evidence="13">Cell membrane</location>
        <topology evidence="13">Peripheral membrane protein</topology>
    </subcellularLocation>
    <subcellularLocation>
        <location evidence="1">Membrane</location>
        <topology evidence="1">Peripheral membrane protein</topology>
    </subcellularLocation>
</comment>
<dbReference type="GO" id="GO:0005524">
    <property type="term" value="F:ATP binding"/>
    <property type="evidence" value="ECO:0007669"/>
    <property type="project" value="UniProtKB-UniRule"/>
</dbReference>
<dbReference type="NCBIfam" id="TIGR01039">
    <property type="entry name" value="atpD"/>
    <property type="match status" value="1"/>
</dbReference>
<comment type="catalytic activity">
    <reaction evidence="13">
        <text>ATP + H2O + 4 H(+)(in) = ADP + phosphate + 5 H(+)(out)</text>
        <dbReference type="Rhea" id="RHEA:57720"/>
        <dbReference type="ChEBI" id="CHEBI:15377"/>
        <dbReference type="ChEBI" id="CHEBI:15378"/>
        <dbReference type="ChEBI" id="CHEBI:30616"/>
        <dbReference type="ChEBI" id="CHEBI:43474"/>
        <dbReference type="ChEBI" id="CHEBI:456216"/>
        <dbReference type="EC" id="7.1.2.2"/>
    </reaction>
</comment>
<dbReference type="Proteomes" id="UP000321155">
    <property type="component" value="Unassembled WGS sequence"/>
</dbReference>
<dbReference type="HAMAP" id="MF_01347">
    <property type="entry name" value="ATP_synth_beta_bact"/>
    <property type="match status" value="1"/>
</dbReference>
<dbReference type="Gene3D" id="3.40.50.300">
    <property type="entry name" value="P-loop containing nucleotide triphosphate hydrolases"/>
    <property type="match status" value="1"/>
</dbReference>
<dbReference type="Pfam" id="PF00006">
    <property type="entry name" value="ATP-synt_ab"/>
    <property type="match status" value="1"/>
</dbReference>
<dbReference type="AlphaFoldDB" id="A0A0U3HSC6"/>
<dbReference type="CDD" id="cd01133">
    <property type="entry name" value="F1-ATPase_beta_CD"/>
    <property type="match status" value="1"/>
</dbReference>
<proteinExistence type="inferred from homology"/>
<gene>
    <name evidence="13 16" type="primary">atpD</name>
    <name evidence="15" type="ORF">AS188_12705</name>
    <name evidence="16" type="ORF">KFL01_28630</name>
</gene>
<dbReference type="SUPFAM" id="SSF52540">
    <property type="entry name" value="P-loop containing nucleoside triphosphate hydrolases"/>
    <property type="match status" value="1"/>
</dbReference>
<keyword evidence="3 13" id="KW-0813">Transport</keyword>
<dbReference type="FunFam" id="1.10.1140.10:FF:000005">
    <property type="entry name" value="ATP synthase subunit beta"/>
    <property type="match status" value="1"/>
</dbReference>
<keyword evidence="8 13" id="KW-1278">Translocase</keyword>
<evidence type="ECO:0000256" key="2">
    <source>
        <dbReference type="ARBA" id="ARBA00008936"/>
    </source>
</evidence>
<feature type="domain" description="AAA+ ATPase" evidence="14">
    <location>
        <begin position="162"/>
        <end position="366"/>
    </location>
</feature>
<organism evidence="15 17">
    <name type="scientific">Kocuria flava</name>
    <dbReference type="NCBI Taxonomy" id="446860"/>
    <lineage>
        <taxon>Bacteria</taxon>
        <taxon>Bacillati</taxon>
        <taxon>Actinomycetota</taxon>
        <taxon>Actinomycetes</taxon>
        <taxon>Micrococcales</taxon>
        <taxon>Micrococcaceae</taxon>
        <taxon>Kocuria</taxon>
    </lineage>
</organism>
<evidence type="ECO:0000256" key="8">
    <source>
        <dbReference type="ARBA" id="ARBA00022967"/>
    </source>
</evidence>
<dbReference type="CDD" id="cd18115">
    <property type="entry name" value="ATP-synt_F1_beta_N"/>
    <property type="match status" value="1"/>
</dbReference>
<comment type="function">
    <text evidence="13">Produces ATP from ADP in the presence of a proton gradient across the membrane. The catalytic sites are hosted primarily by the beta subunits.</text>
</comment>
<dbReference type="InterPro" id="IPR027417">
    <property type="entry name" value="P-loop_NTPase"/>
</dbReference>
<dbReference type="Gene3D" id="2.40.10.170">
    <property type="match status" value="1"/>
</dbReference>
<dbReference type="PROSITE" id="PS00152">
    <property type="entry name" value="ATPASE_ALPHA_BETA"/>
    <property type="match status" value="1"/>
</dbReference>
<keyword evidence="7 13" id="KW-0067">ATP-binding</keyword>
<dbReference type="InterPro" id="IPR036121">
    <property type="entry name" value="ATPase_F1/V1/A1_a/bsu_N_sf"/>
</dbReference>
<keyword evidence="9 13" id="KW-0406">Ion transport</keyword>
<dbReference type="InterPro" id="IPR050053">
    <property type="entry name" value="ATPase_alpha/beta_chains"/>
</dbReference>
<reference evidence="15 17" key="1">
    <citation type="submission" date="2015-11" db="EMBL/GenBank/DDBJ databases">
        <title>Complete Genome Sequence of Kocuria flava strain HO-9041.</title>
        <authorList>
            <person name="Zhou M."/>
            <person name="Dai J."/>
        </authorList>
    </citation>
    <scope>NUCLEOTIDE SEQUENCE [LARGE SCALE GENOMIC DNA]</scope>
    <source>
        <strain evidence="15 17">HO-9041</strain>
    </source>
</reference>
<dbReference type="RefSeq" id="WP_058859159.1">
    <property type="nucleotide sequence ID" value="NZ_BJZR01000132.1"/>
</dbReference>
<keyword evidence="18" id="KW-1185">Reference proteome</keyword>
<evidence type="ECO:0000256" key="7">
    <source>
        <dbReference type="ARBA" id="ARBA00022840"/>
    </source>
</evidence>
<evidence type="ECO:0000313" key="16">
    <source>
        <dbReference type="EMBL" id="GEO93557.1"/>
    </source>
</evidence>
<evidence type="ECO:0000256" key="10">
    <source>
        <dbReference type="ARBA" id="ARBA00023136"/>
    </source>
</evidence>
<evidence type="ECO:0000259" key="14">
    <source>
        <dbReference type="SMART" id="SM00382"/>
    </source>
</evidence>
<dbReference type="CDD" id="cd18110">
    <property type="entry name" value="ATP-synt_F1_beta_C"/>
    <property type="match status" value="1"/>
</dbReference>
<dbReference type="GO" id="GO:0045259">
    <property type="term" value="C:proton-transporting ATP synthase complex"/>
    <property type="evidence" value="ECO:0007669"/>
    <property type="project" value="UniProtKB-KW"/>
</dbReference>
<evidence type="ECO:0000313" key="17">
    <source>
        <dbReference type="Proteomes" id="UP000057181"/>
    </source>
</evidence>
<dbReference type="PANTHER" id="PTHR15184:SF71">
    <property type="entry name" value="ATP SYNTHASE SUBUNIT BETA, MITOCHONDRIAL"/>
    <property type="match status" value="1"/>
</dbReference>
<evidence type="ECO:0000313" key="18">
    <source>
        <dbReference type="Proteomes" id="UP000321155"/>
    </source>
</evidence>
<evidence type="ECO:0000256" key="13">
    <source>
        <dbReference type="HAMAP-Rule" id="MF_01347"/>
    </source>
</evidence>
<dbReference type="InterPro" id="IPR055190">
    <property type="entry name" value="ATP-synt_VA_C"/>
</dbReference>
<name>A0A0U3HSC6_9MICC</name>
<keyword evidence="4 13" id="KW-1003">Cell membrane</keyword>
<keyword evidence="6 13" id="KW-0375">Hydrogen ion transport</keyword>
<dbReference type="FunFam" id="3.40.50.300:FF:000004">
    <property type="entry name" value="ATP synthase subunit beta"/>
    <property type="match status" value="1"/>
</dbReference>
<keyword evidence="10 13" id="KW-0472">Membrane</keyword>
<dbReference type="Gene3D" id="1.10.1140.10">
    <property type="entry name" value="Bovine Mitochondrial F1-atpase, Atp Synthase Beta Chain, Chain D, domain 3"/>
    <property type="match status" value="1"/>
</dbReference>
<dbReference type="PANTHER" id="PTHR15184">
    <property type="entry name" value="ATP SYNTHASE"/>
    <property type="match status" value="1"/>
</dbReference>
<dbReference type="KEGG" id="kfv:AS188_12705"/>
<evidence type="ECO:0000256" key="12">
    <source>
        <dbReference type="ARBA" id="ARBA00023310"/>
    </source>
</evidence>
<dbReference type="Proteomes" id="UP000057181">
    <property type="component" value="Chromosome"/>
</dbReference>
<evidence type="ECO:0000256" key="11">
    <source>
        <dbReference type="ARBA" id="ARBA00023196"/>
    </source>
</evidence>
<dbReference type="GO" id="GO:0005886">
    <property type="term" value="C:plasma membrane"/>
    <property type="evidence" value="ECO:0007669"/>
    <property type="project" value="UniProtKB-SubCell"/>
</dbReference>
<dbReference type="EC" id="7.1.2.2" evidence="13"/>
<feature type="binding site" evidence="13">
    <location>
        <begin position="170"/>
        <end position="177"/>
    </location>
    <ligand>
        <name>ATP</name>
        <dbReference type="ChEBI" id="CHEBI:30616"/>
    </ligand>
</feature>
<dbReference type="STRING" id="446860.AS188_12705"/>
<dbReference type="SUPFAM" id="SSF50615">
    <property type="entry name" value="N-terminal domain of alpha and beta subunits of F1 ATP synthase"/>
    <property type="match status" value="1"/>
</dbReference>
<keyword evidence="5 13" id="KW-0547">Nucleotide-binding</keyword>
<keyword evidence="11 13" id="KW-0139">CF(1)</keyword>
<dbReference type="InterPro" id="IPR024034">
    <property type="entry name" value="ATPase_F1/V1_b/a_C"/>
</dbReference>
<dbReference type="Pfam" id="PF02874">
    <property type="entry name" value="ATP-synt_ab_N"/>
    <property type="match status" value="1"/>
</dbReference>
<evidence type="ECO:0000256" key="5">
    <source>
        <dbReference type="ARBA" id="ARBA00022741"/>
    </source>
</evidence>
<dbReference type="InterPro" id="IPR005722">
    <property type="entry name" value="ATP_synth_F1_bsu"/>
</dbReference>
<keyword evidence="12 13" id="KW-0066">ATP synthesis</keyword>
<dbReference type="GO" id="GO:0016787">
    <property type="term" value="F:hydrolase activity"/>
    <property type="evidence" value="ECO:0007669"/>
    <property type="project" value="UniProtKB-KW"/>
</dbReference>
<dbReference type="EMBL" id="BJZR01000132">
    <property type="protein sequence ID" value="GEO93557.1"/>
    <property type="molecule type" value="Genomic_DNA"/>
</dbReference>
<evidence type="ECO:0000256" key="3">
    <source>
        <dbReference type="ARBA" id="ARBA00022448"/>
    </source>
</evidence>
<evidence type="ECO:0000313" key="15">
    <source>
        <dbReference type="EMBL" id="ALU40470.1"/>
    </source>
</evidence>
<accession>A0A0U3HSC6</accession>
<evidence type="ECO:0000256" key="9">
    <source>
        <dbReference type="ARBA" id="ARBA00023065"/>
    </source>
</evidence>
<dbReference type="Pfam" id="PF22919">
    <property type="entry name" value="ATP-synt_VA_C"/>
    <property type="match status" value="1"/>
</dbReference>
<dbReference type="InterPro" id="IPR000194">
    <property type="entry name" value="ATPase_F1/V1/A1_a/bsu_nucl-bd"/>
</dbReference>
<evidence type="ECO:0000256" key="1">
    <source>
        <dbReference type="ARBA" id="ARBA00004170"/>
    </source>
</evidence>
<protein>
    <recommendedName>
        <fullName evidence="13">ATP synthase subunit beta</fullName>
        <ecNumber evidence="13">7.1.2.2</ecNumber>
    </recommendedName>
    <alternativeName>
        <fullName evidence="13">ATP synthase F1 sector subunit beta</fullName>
    </alternativeName>
    <alternativeName>
        <fullName evidence="13">F-ATPase subunit beta</fullName>
    </alternativeName>
</protein>